<evidence type="ECO:0000256" key="1">
    <source>
        <dbReference type="SAM" id="SignalP"/>
    </source>
</evidence>
<gene>
    <name evidence="2" type="ORF">GTW51_21745</name>
</gene>
<evidence type="ECO:0000313" key="3">
    <source>
        <dbReference type="Proteomes" id="UP000476332"/>
    </source>
</evidence>
<accession>A0A6L9MN05</accession>
<protein>
    <recommendedName>
        <fullName evidence="4">Nuclease</fullName>
    </recommendedName>
</protein>
<evidence type="ECO:0000313" key="2">
    <source>
        <dbReference type="EMBL" id="NDV89289.1"/>
    </source>
</evidence>
<name>A0A6L9MN05_9HYPH</name>
<keyword evidence="3" id="KW-1185">Reference proteome</keyword>
<comment type="caution">
    <text evidence="2">The sequence shown here is derived from an EMBL/GenBank/DDBJ whole genome shotgun (WGS) entry which is preliminary data.</text>
</comment>
<feature type="signal peptide" evidence="1">
    <location>
        <begin position="1"/>
        <end position="20"/>
    </location>
</feature>
<keyword evidence="1" id="KW-0732">Signal</keyword>
<organism evidence="2 3">
    <name type="scientific">Aurantimonas aggregata</name>
    <dbReference type="NCBI Taxonomy" id="2047720"/>
    <lineage>
        <taxon>Bacteria</taxon>
        <taxon>Pseudomonadati</taxon>
        <taxon>Pseudomonadota</taxon>
        <taxon>Alphaproteobacteria</taxon>
        <taxon>Hyphomicrobiales</taxon>
        <taxon>Aurantimonadaceae</taxon>
        <taxon>Aurantimonas</taxon>
    </lineage>
</organism>
<evidence type="ECO:0008006" key="4">
    <source>
        <dbReference type="Google" id="ProtNLM"/>
    </source>
</evidence>
<sequence length="121" mass="12132">MIARTILLAVALVASTAANAHEPRKGPNGGTLVDAGDHHVELVAAGNEVRVYVSDAADAPLPSDDFKGTAILLIGGKPARVPLSPAGAFLSGPLETPAEGPVKGAVQLTASDGKTAQAKFD</sequence>
<dbReference type="EMBL" id="JAAAMJ010000034">
    <property type="protein sequence ID" value="NDV89289.1"/>
    <property type="molecule type" value="Genomic_DNA"/>
</dbReference>
<dbReference type="RefSeq" id="WP_163046142.1">
    <property type="nucleotide sequence ID" value="NZ_JAAAMJ010000034.1"/>
</dbReference>
<reference evidence="2 3" key="1">
    <citation type="submission" date="2020-01" db="EMBL/GenBank/DDBJ databases">
        <title>Genomes of bacteria type strains.</title>
        <authorList>
            <person name="Chen J."/>
            <person name="Zhu S."/>
            <person name="Chen J."/>
        </authorList>
    </citation>
    <scope>NUCLEOTIDE SEQUENCE [LARGE SCALE GENOMIC DNA]</scope>
    <source>
        <strain evidence="2 3">KCTC 52919</strain>
    </source>
</reference>
<dbReference type="AlphaFoldDB" id="A0A6L9MN05"/>
<feature type="chain" id="PRO_5026661289" description="Nuclease" evidence="1">
    <location>
        <begin position="21"/>
        <end position="121"/>
    </location>
</feature>
<proteinExistence type="predicted"/>
<dbReference type="Proteomes" id="UP000476332">
    <property type="component" value="Unassembled WGS sequence"/>
</dbReference>